<accession>A0A1W1WHF2</accession>
<dbReference type="InterPro" id="IPR005920">
    <property type="entry name" value="HutI"/>
</dbReference>
<evidence type="ECO:0000256" key="6">
    <source>
        <dbReference type="ARBA" id="ARBA00023004"/>
    </source>
</evidence>
<dbReference type="EC" id="3.5.2.7" evidence="1 7"/>
<evidence type="ECO:0000256" key="7">
    <source>
        <dbReference type="HAMAP-Rule" id="MF_00372"/>
    </source>
</evidence>
<dbReference type="Gene3D" id="3.20.20.140">
    <property type="entry name" value="Metal-dependent hydrolases"/>
    <property type="match status" value="1"/>
</dbReference>
<keyword evidence="6 7" id="KW-0408">Iron</keyword>
<dbReference type="GO" id="GO:0005506">
    <property type="term" value="F:iron ion binding"/>
    <property type="evidence" value="ECO:0007669"/>
    <property type="project" value="UniProtKB-UniRule"/>
</dbReference>
<feature type="binding site" evidence="7">
    <location>
        <position position="87"/>
    </location>
    <ligand>
        <name>4-imidazolone-5-propanoate</name>
        <dbReference type="ChEBI" id="CHEBI:77893"/>
    </ligand>
</feature>
<dbReference type="HAMAP" id="MF_00372">
    <property type="entry name" value="HutI"/>
    <property type="match status" value="1"/>
</dbReference>
<dbReference type="PANTHER" id="PTHR42752">
    <property type="entry name" value="IMIDAZOLONEPROPIONASE"/>
    <property type="match status" value="1"/>
</dbReference>
<dbReference type="RefSeq" id="WP_020373586.1">
    <property type="nucleotide sequence ID" value="NZ_FWWY01000001.1"/>
</dbReference>
<dbReference type="GO" id="GO:0019557">
    <property type="term" value="P:L-histidine catabolic process to glutamate and formate"/>
    <property type="evidence" value="ECO:0007669"/>
    <property type="project" value="UniProtKB-UniPathway"/>
</dbReference>
<feature type="binding site" evidence="7">
    <location>
        <position position="150"/>
    </location>
    <ligand>
        <name>4-imidazolone-5-propanoate</name>
        <dbReference type="ChEBI" id="CHEBI:77893"/>
    </ligand>
</feature>
<feature type="binding site" evidence="7">
    <location>
        <position position="246"/>
    </location>
    <ligand>
        <name>Fe(3+)</name>
        <dbReference type="ChEBI" id="CHEBI:29034"/>
    </ligand>
</feature>
<dbReference type="GO" id="GO:0005737">
    <property type="term" value="C:cytoplasm"/>
    <property type="evidence" value="ECO:0007669"/>
    <property type="project" value="UniProtKB-SubCell"/>
</dbReference>
<feature type="binding site" evidence="7">
    <location>
        <position position="80"/>
    </location>
    <ligand>
        <name>Fe(3+)</name>
        <dbReference type="ChEBI" id="CHEBI:29034"/>
    </ligand>
</feature>
<evidence type="ECO:0000259" key="9">
    <source>
        <dbReference type="Pfam" id="PF22039"/>
    </source>
</evidence>
<gene>
    <name evidence="7" type="primary">hutI</name>
    <name evidence="10" type="ORF">SAMN00768000_2418</name>
</gene>
<keyword evidence="2 7" id="KW-0479">Metal-binding</keyword>
<keyword evidence="5 7" id="KW-0862">Zinc</keyword>
<feature type="binding site" evidence="7">
    <location>
        <position position="246"/>
    </location>
    <ligand>
        <name>Zn(2+)</name>
        <dbReference type="ChEBI" id="CHEBI:29105"/>
    </ligand>
</feature>
<evidence type="ECO:0000256" key="5">
    <source>
        <dbReference type="ARBA" id="ARBA00022833"/>
    </source>
</evidence>
<dbReference type="GO" id="GO:0019556">
    <property type="term" value="P:L-histidine catabolic process to glutamate and formamide"/>
    <property type="evidence" value="ECO:0007669"/>
    <property type="project" value="UniProtKB-UniRule"/>
</dbReference>
<dbReference type="SUPFAM" id="SSF51556">
    <property type="entry name" value="Metallo-dependent hydrolases"/>
    <property type="match status" value="1"/>
</dbReference>
<feature type="binding site" evidence="7">
    <location>
        <position position="323"/>
    </location>
    <ligand>
        <name>N-formimidoyl-L-glutamate</name>
        <dbReference type="ChEBI" id="CHEBI:58928"/>
    </ligand>
</feature>
<feature type="binding site" evidence="7">
    <location>
        <position position="78"/>
    </location>
    <ligand>
        <name>Fe(3+)</name>
        <dbReference type="ChEBI" id="CHEBI:29034"/>
    </ligand>
</feature>
<name>A0A1W1WHF2_SULTA</name>
<reference evidence="11" key="1">
    <citation type="submission" date="2017-04" db="EMBL/GenBank/DDBJ databases">
        <authorList>
            <person name="Varghese N."/>
            <person name="Submissions S."/>
        </authorList>
    </citation>
    <scope>NUCLEOTIDE SEQUENCE [LARGE SCALE GENOMIC DNA]</scope>
    <source>
        <strain evidence="11">DSM 9293</strain>
    </source>
</reference>
<feature type="binding site" evidence="7">
    <location>
        <position position="150"/>
    </location>
    <ligand>
        <name>N-formimidoyl-L-glutamate</name>
        <dbReference type="ChEBI" id="CHEBI:58928"/>
    </ligand>
</feature>
<feature type="binding site" evidence="7">
    <location>
        <position position="183"/>
    </location>
    <ligand>
        <name>4-imidazolone-5-propanoate</name>
        <dbReference type="ChEBI" id="CHEBI:77893"/>
    </ligand>
</feature>
<keyword evidence="11" id="KW-1185">Reference proteome</keyword>
<keyword evidence="3 7" id="KW-0378">Hydrolase</keyword>
<dbReference type="Gene3D" id="2.30.40.10">
    <property type="entry name" value="Urease, subunit C, domain 1"/>
    <property type="match status" value="1"/>
</dbReference>
<dbReference type="Pfam" id="PF01979">
    <property type="entry name" value="Amidohydro_1"/>
    <property type="match status" value="1"/>
</dbReference>
<feature type="binding site" evidence="7">
    <location>
        <position position="326"/>
    </location>
    <ligand>
        <name>4-imidazolone-5-propanoate</name>
        <dbReference type="ChEBI" id="CHEBI:77893"/>
    </ligand>
</feature>
<feature type="domain" description="Amidohydrolase-related" evidence="8">
    <location>
        <begin position="69"/>
        <end position="408"/>
    </location>
</feature>
<dbReference type="SUPFAM" id="SSF51338">
    <property type="entry name" value="Composite domain of metallo-dependent hydrolases"/>
    <property type="match status" value="1"/>
</dbReference>
<feature type="domain" description="Aminodeoxyfutalosine deaminase/Imidazolonepropionase-like composite" evidence="9">
    <location>
        <begin position="34"/>
        <end position="57"/>
    </location>
</feature>
<dbReference type="AlphaFoldDB" id="A0A1W1WHF2"/>
<dbReference type="Proteomes" id="UP000192660">
    <property type="component" value="Unassembled WGS sequence"/>
</dbReference>
<dbReference type="GO" id="GO:0008270">
    <property type="term" value="F:zinc ion binding"/>
    <property type="evidence" value="ECO:0007669"/>
    <property type="project" value="UniProtKB-UniRule"/>
</dbReference>
<feature type="binding site" evidence="7">
    <location>
        <position position="321"/>
    </location>
    <ligand>
        <name>Fe(3+)</name>
        <dbReference type="ChEBI" id="CHEBI:29034"/>
    </ligand>
</feature>
<dbReference type="EMBL" id="FWWY01000001">
    <property type="protein sequence ID" value="SMC05731.1"/>
    <property type="molecule type" value="Genomic_DNA"/>
</dbReference>
<comment type="subcellular location">
    <subcellularLocation>
        <location evidence="7">Cytoplasm</location>
    </subcellularLocation>
</comment>
<comment type="function">
    <text evidence="7">Catalyzes the hydrolytic cleavage of the carbon-nitrogen bond in imidazolone-5-propanoate to yield N-formimidoyl-L-glutamate. It is the third step in the universal histidine degradation pathway.</text>
</comment>
<evidence type="ECO:0000313" key="11">
    <source>
        <dbReference type="Proteomes" id="UP000192660"/>
    </source>
</evidence>
<evidence type="ECO:0000256" key="3">
    <source>
        <dbReference type="ARBA" id="ARBA00022801"/>
    </source>
</evidence>
<dbReference type="InterPro" id="IPR006680">
    <property type="entry name" value="Amidohydro-rel"/>
</dbReference>
<comment type="cofactor">
    <cofactor evidence="7">
        <name>Zn(2+)</name>
        <dbReference type="ChEBI" id="CHEBI:29105"/>
    </cofactor>
    <cofactor evidence="7">
        <name>Fe(3+)</name>
        <dbReference type="ChEBI" id="CHEBI:29034"/>
    </cofactor>
    <text evidence="7">Binds 1 zinc or iron ion per subunit.</text>
</comment>
<evidence type="ECO:0000256" key="2">
    <source>
        <dbReference type="ARBA" id="ARBA00022723"/>
    </source>
</evidence>
<evidence type="ECO:0000259" key="8">
    <source>
        <dbReference type="Pfam" id="PF01979"/>
    </source>
</evidence>
<feature type="binding site" evidence="7">
    <location>
        <position position="249"/>
    </location>
    <ligand>
        <name>4-imidazolone-5-propanoate</name>
        <dbReference type="ChEBI" id="CHEBI:77893"/>
    </ligand>
</feature>
<proteinExistence type="inferred from homology"/>
<feature type="binding site" evidence="7">
    <location>
        <position position="80"/>
    </location>
    <ligand>
        <name>Zn(2+)</name>
        <dbReference type="ChEBI" id="CHEBI:29105"/>
    </ligand>
</feature>
<feature type="binding site" evidence="7">
    <location>
        <position position="78"/>
    </location>
    <ligand>
        <name>Zn(2+)</name>
        <dbReference type="ChEBI" id="CHEBI:29105"/>
    </ligand>
</feature>
<dbReference type="GO" id="GO:0050480">
    <property type="term" value="F:imidazolonepropionase activity"/>
    <property type="evidence" value="ECO:0007669"/>
    <property type="project" value="UniProtKB-UniRule"/>
</dbReference>
<sequence>MYHLIIHGTIYPVTTPQAPRRGVELGNQAIVHDGAIVIKDGLIKALGPTEDVLQAYPNPEQVVDAQGRIVIPGFVDCHTHLPFAGWRADEYRSRLLGQSYQDLGRGKGGIARSSRQLDTQSDEEILTFTESLAREMLSTGTTAFEMKSGYGLSVEGELRQLALIHRLKHRLDQRITATGLFLHAIPPGYTPDNWVDVVIHELLPAAYERQLLDAVDVFIESTAFTPEQAQRFLQAAQRLNLILRVHSDQFSQMGGTALALVLGARGIDHLDHISSEDVVSFGHSHSVAVLLPAATYSMNHKPYPPARALIDHNAAIAIASDFNPGTAPISHMPLIISLAVHLFGLTPEEALSAVTINPAYVLGIEREVGSLEVGKRADILILDTDQLESIPYRAGHNPIYQGFVNGNLIRL</sequence>
<feature type="binding site" evidence="7">
    <location>
        <position position="321"/>
    </location>
    <ligand>
        <name>Zn(2+)</name>
        <dbReference type="ChEBI" id="CHEBI:29105"/>
    </ligand>
</feature>
<dbReference type="OrthoDB" id="9776455at2"/>
<dbReference type="PANTHER" id="PTHR42752:SF1">
    <property type="entry name" value="IMIDAZOLONEPROPIONASE-RELATED"/>
    <property type="match status" value="1"/>
</dbReference>
<organism evidence="10 11">
    <name type="scientific">Sulfobacillus thermosulfidooxidans (strain DSM 9293 / VKM B-1269 / AT-1)</name>
    <dbReference type="NCBI Taxonomy" id="929705"/>
    <lineage>
        <taxon>Bacteria</taxon>
        <taxon>Bacillati</taxon>
        <taxon>Bacillota</taxon>
        <taxon>Clostridia</taxon>
        <taxon>Eubacteriales</taxon>
        <taxon>Clostridiales Family XVII. Incertae Sedis</taxon>
        <taxon>Sulfobacillus</taxon>
    </lineage>
</organism>
<dbReference type="UniPathway" id="UPA00379">
    <property type="reaction ID" value="UER00551"/>
</dbReference>
<comment type="pathway">
    <text evidence="7">Amino-acid degradation; L-histidine degradation into L-glutamate; N-formimidoyl-L-glutamate from L-histidine: step 3/3.</text>
</comment>
<dbReference type="InterPro" id="IPR032466">
    <property type="entry name" value="Metal_Hydrolase"/>
</dbReference>
<dbReference type="Pfam" id="PF22039">
    <property type="entry name" value="HUTI_composite_bact"/>
    <property type="match status" value="1"/>
</dbReference>
<evidence type="ECO:0000313" key="10">
    <source>
        <dbReference type="EMBL" id="SMC05731.1"/>
    </source>
</evidence>
<dbReference type="InterPro" id="IPR011059">
    <property type="entry name" value="Metal-dep_hydrolase_composite"/>
</dbReference>
<evidence type="ECO:0000256" key="1">
    <source>
        <dbReference type="ARBA" id="ARBA00012864"/>
    </source>
</evidence>
<comment type="similarity">
    <text evidence="7">Belongs to the metallo-dependent hydrolases superfamily. HutI family.</text>
</comment>
<evidence type="ECO:0000256" key="4">
    <source>
        <dbReference type="ARBA" id="ARBA00022808"/>
    </source>
</evidence>
<dbReference type="InterPro" id="IPR054418">
    <property type="entry name" value="MQNX/HUTI_composite_N"/>
</dbReference>
<protein>
    <recommendedName>
        <fullName evidence="1 7">Imidazolonepropionase</fullName>
        <ecNumber evidence="1 7">3.5.2.7</ecNumber>
    </recommendedName>
    <alternativeName>
        <fullName evidence="7">Imidazolone-5-propionate hydrolase</fullName>
    </alternativeName>
</protein>
<dbReference type="NCBIfam" id="TIGR01224">
    <property type="entry name" value="hutI"/>
    <property type="match status" value="1"/>
</dbReference>
<keyword evidence="7" id="KW-0963">Cytoplasm</keyword>
<comment type="catalytic activity">
    <reaction evidence="7">
        <text>4-imidazolone-5-propanoate + H2O = N-formimidoyl-L-glutamate</text>
        <dbReference type="Rhea" id="RHEA:23660"/>
        <dbReference type="ChEBI" id="CHEBI:15377"/>
        <dbReference type="ChEBI" id="CHEBI:58928"/>
        <dbReference type="ChEBI" id="CHEBI:77893"/>
        <dbReference type="EC" id="3.5.2.7"/>
    </reaction>
</comment>
<keyword evidence="4 7" id="KW-0369">Histidine metabolism</keyword>
<feature type="binding site" evidence="7">
    <location>
        <position position="325"/>
    </location>
    <ligand>
        <name>N-formimidoyl-L-glutamate</name>
        <dbReference type="ChEBI" id="CHEBI:58928"/>
    </ligand>
</feature>